<dbReference type="Proteomes" id="UP000760860">
    <property type="component" value="Unassembled WGS sequence"/>
</dbReference>
<dbReference type="InterPro" id="IPR050863">
    <property type="entry name" value="CenT-Element_Derived"/>
</dbReference>
<dbReference type="Pfam" id="PF03184">
    <property type="entry name" value="DDE_1"/>
    <property type="match status" value="1"/>
</dbReference>
<sequence>MPRQPKHVGNLTFQQKKKICEWSAARPHPTQRELALKAQRELALLKPPTQGTICNILKRMETFLRATDAQLQRRRTATLAQPAVDDALANWVHQYQARRISLSGDLLKEKARRIEELLDTPKDLCLRFSNGWLQAFQARHGFKSLKMHGEGGSVDEAALPMQRADLRSHLQGYRLTDIYNMDETGLFYKLAPDKTIASRQIQGSKKSKVRVTVALTCNADGSDMREPFIIGHAMKPRCFKKKSGADLGFYYHSNKKAWMTSVLFREWLHELDVDMEQQRRKIILLLDNASSHTVGTMALRAVTVLFLPPNTTARLQPLDAGIISAFQRRYRSRQL</sequence>
<feature type="domain" description="HTH CENPB-type" evidence="2">
    <location>
        <begin position="72"/>
        <end position="146"/>
    </location>
</feature>
<keyword evidence="1" id="KW-0238">DNA-binding</keyword>
<dbReference type="GO" id="GO:0003677">
    <property type="term" value="F:DNA binding"/>
    <property type="evidence" value="ECO:0007669"/>
    <property type="project" value="UniProtKB-KW"/>
</dbReference>
<accession>A0A8T1HT09</accession>
<gene>
    <name evidence="3" type="ORF">PC117_g14168</name>
    <name evidence="4" type="ORF">PC118_g14668</name>
    <name evidence="5" type="ORF">PC129_g14863</name>
</gene>
<dbReference type="PANTHER" id="PTHR19303">
    <property type="entry name" value="TRANSPOSON"/>
    <property type="match status" value="1"/>
</dbReference>
<dbReference type="Pfam" id="PF03221">
    <property type="entry name" value="HTH_Tnp_Tc5"/>
    <property type="match status" value="1"/>
</dbReference>
<reference evidence="5" key="1">
    <citation type="submission" date="2018-05" db="EMBL/GenBank/DDBJ databases">
        <title>Effector identification in a new, highly contiguous assembly of the strawberry crown rot pathogen Phytophthora cactorum.</title>
        <authorList>
            <person name="Armitage A.D."/>
            <person name="Nellist C.F."/>
            <person name="Bates H."/>
            <person name="Vickerstaff R.J."/>
            <person name="Harrison R.J."/>
        </authorList>
    </citation>
    <scope>NUCLEOTIDE SEQUENCE</scope>
    <source>
        <strain evidence="3">4040</strain>
        <strain evidence="4">P415</strain>
        <strain evidence="5">P421</strain>
    </source>
</reference>
<dbReference type="Gene3D" id="1.10.10.60">
    <property type="entry name" value="Homeodomain-like"/>
    <property type="match status" value="1"/>
</dbReference>
<organism evidence="5 6">
    <name type="scientific">Phytophthora cactorum</name>
    <dbReference type="NCBI Taxonomy" id="29920"/>
    <lineage>
        <taxon>Eukaryota</taxon>
        <taxon>Sar</taxon>
        <taxon>Stramenopiles</taxon>
        <taxon>Oomycota</taxon>
        <taxon>Peronosporomycetes</taxon>
        <taxon>Peronosporales</taxon>
        <taxon>Peronosporaceae</taxon>
        <taxon>Phytophthora</taxon>
    </lineage>
</organism>
<dbReference type="SUPFAM" id="SSF46689">
    <property type="entry name" value="Homeodomain-like"/>
    <property type="match status" value="1"/>
</dbReference>
<dbReference type="InterPro" id="IPR006600">
    <property type="entry name" value="HTH_CenpB_DNA-bd_dom"/>
</dbReference>
<dbReference type="EMBL" id="RCML01000542">
    <property type="protein sequence ID" value="KAG2974236.1"/>
    <property type="molecule type" value="Genomic_DNA"/>
</dbReference>
<evidence type="ECO:0000259" key="2">
    <source>
        <dbReference type="PROSITE" id="PS51253"/>
    </source>
</evidence>
<dbReference type="SMART" id="SM00674">
    <property type="entry name" value="CENPB"/>
    <property type="match status" value="1"/>
</dbReference>
<dbReference type="EMBL" id="RCMV01000657">
    <property type="protein sequence ID" value="KAG3214222.1"/>
    <property type="molecule type" value="Genomic_DNA"/>
</dbReference>
<dbReference type="GO" id="GO:0005634">
    <property type="term" value="C:nucleus"/>
    <property type="evidence" value="ECO:0007669"/>
    <property type="project" value="TreeGrafter"/>
</dbReference>
<dbReference type="InterPro" id="IPR004875">
    <property type="entry name" value="DDE_SF_endonuclease_dom"/>
</dbReference>
<proteinExistence type="predicted"/>
<dbReference type="InterPro" id="IPR009057">
    <property type="entry name" value="Homeodomain-like_sf"/>
</dbReference>
<evidence type="ECO:0000313" key="3">
    <source>
        <dbReference type="EMBL" id="KAG2928855.1"/>
    </source>
</evidence>
<dbReference type="EMBL" id="RCMK01000435">
    <property type="protein sequence ID" value="KAG2928855.1"/>
    <property type="molecule type" value="Genomic_DNA"/>
</dbReference>
<evidence type="ECO:0000313" key="6">
    <source>
        <dbReference type="Proteomes" id="UP000760860"/>
    </source>
</evidence>
<dbReference type="Proteomes" id="UP000697107">
    <property type="component" value="Unassembled WGS sequence"/>
</dbReference>
<evidence type="ECO:0000313" key="4">
    <source>
        <dbReference type="EMBL" id="KAG2974236.1"/>
    </source>
</evidence>
<evidence type="ECO:0000313" key="5">
    <source>
        <dbReference type="EMBL" id="KAG3214222.1"/>
    </source>
</evidence>
<dbReference type="VEuPathDB" id="FungiDB:PC110_g15044"/>
<protein>
    <recommendedName>
        <fullName evidence="2">HTH CENPB-type domain-containing protein</fullName>
    </recommendedName>
</protein>
<name>A0A8T1HT09_9STRA</name>
<dbReference type="PROSITE" id="PS51253">
    <property type="entry name" value="HTH_CENPB"/>
    <property type="match status" value="1"/>
</dbReference>
<comment type="caution">
    <text evidence="5">The sequence shown here is derived from an EMBL/GenBank/DDBJ whole genome shotgun (WGS) entry which is preliminary data.</text>
</comment>
<dbReference type="PANTHER" id="PTHR19303:SF73">
    <property type="entry name" value="PROTEIN PDC2"/>
    <property type="match status" value="1"/>
</dbReference>
<evidence type="ECO:0000256" key="1">
    <source>
        <dbReference type="ARBA" id="ARBA00023125"/>
    </source>
</evidence>
<dbReference type="AlphaFoldDB" id="A0A8T1HT09"/>
<dbReference type="Proteomes" id="UP000736787">
    <property type="component" value="Unassembled WGS sequence"/>
</dbReference>